<protein>
    <submittedName>
        <fullName evidence="2">Lysophospholipase L1</fullName>
    </submittedName>
</protein>
<keyword evidence="3" id="KW-1185">Reference proteome</keyword>
<dbReference type="RefSeq" id="WP_073472414.1">
    <property type="nucleotide sequence ID" value="NZ_FQZU01000002.1"/>
</dbReference>
<feature type="domain" description="SGNH hydrolase-type esterase" evidence="1">
    <location>
        <begin position="100"/>
        <end position="328"/>
    </location>
</feature>
<dbReference type="AlphaFoldDB" id="A0A1M6DPV1"/>
<reference evidence="3" key="1">
    <citation type="submission" date="2016-11" db="EMBL/GenBank/DDBJ databases">
        <authorList>
            <person name="Varghese N."/>
            <person name="Submissions S."/>
        </authorList>
    </citation>
    <scope>NUCLEOTIDE SEQUENCE [LARGE SCALE GENOMIC DNA]</scope>
    <source>
        <strain evidence="3">DSM 16219</strain>
    </source>
</reference>
<evidence type="ECO:0000313" key="2">
    <source>
        <dbReference type="EMBL" id="SHI75179.1"/>
    </source>
</evidence>
<dbReference type="EMBL" id="FQZU01000002">
    <property type="protein sequence ID" value="SHI75179.1"/>
    <property type="molecule type" value="Genomic_DNA"/>
</dbReference>
<evidence type="ECO:0000259" key="1">
    <source>
        <dbReference type="Pfam" id="PF13472"/>
    </source>
</evidence>
<dbReference type="Pfam" id="PF13472">
    <property type="entry name" value="Lipase_GDSL_2"/>
    <property type="match status" value="1"/>
</dbReference>
<dbReference type="GO" id="GO:0016788">
    <property type="term" value="F:hydrolase activity, acting on ester bonds"/>
    <property type="evidence" value="ECO:0007669"/>
    <property type="project" value="UniProtKB-ARBA"/>
</dbReference>
<dbReference type="Proteomes" id="UP000183994">
    <property type="component" value="Unassembled WGS sequence"/>
</dbReference>
<evidence type="ECO:0000313" key="3">
    <source>
        <dbReference type="Proteomes" id="UP000183994"/>
    </source>
</evidence>
<dbReference type="SUPFAM" id="SSF52266">
    <property type="entry name" value="SGNH hydrolase"/>
    <property type="match status" value="1"/>
</dbReference>
<proteinExistence type="predicted"/>
<gene>
    <name evidence="2" type="ORF">SAMN02745216_00425</name>
</gene>
<organism evidence="2 3">
    <name type="scientific">Desulfatibacillum alkenivorans DSM 16219</name>
    <dbReference type="NCBI Taxonomy" id="1121393"/>
    <lineage>
        <taxon>Bacteria</taxon>
        <taxon>Pseudomonadati</taxon>
        <taxon>Thermodesulfobacteriota</taxon>
        <taxon>Desulfobacteria</taxon>
        <taxon>Desulfobacterales</taxon>
        <taxon>Desulfatibacillaceae</taxon>
        <taxon>Desulfatibacillum</taxon>
    </lineage>
</organism>
<dbReference type="Gene3D" id="3.40.50.1110">
    <property type="entry name" value="SGNH hydrolase"/>
    <property type="match status" value="1"/>
</dbReference>
<dbReference type="InterPro" id="IPR013830">
    <property type="entry name" value="SGNH_hydro"/>
</dbReference>
<accession>A0A1M6DPV1</accession>
<dbReference type="STRING" id="1121393.SAMN02745216_00425"/>
<dbReference type="InterPro" id="IPR036514">
    <property type="entry name" value="SGNH_hydro_sf"/>
</dbReference>
<name>A0A1M6DPV1_9BACT</name>
<dbReference type="OrthoDB" id="5509416at2"/>
<sequence>MKKSTKTLLVFLVASLALIILAELELRALGAYATWEERNGGEYVSPYAVRCASQLMVRPANAHMAYAQPEFNFPLKTNSLGIRDKDHAAAKPPGALRIIVLGDSFTEGQGALLDESWPKVLEQSLNSGAEASVEVIMGGAAGSDPFYSRRLLEERLMRFTPDLVILALNSFDVTDVMARGGEERFLPHNKVFYKEAPAWEPLFAQSRLARLLAMRVFSWDWLLLSPREHMKANEEARQKVTALVREMDAAGCEKGFKLAVVLQPHLHELQAGQYAQNLDALGAQINQNGVPVCDILPCLKKRVDVAETPPASLYWEKDFHPNARGYALFAECIRDWFSVQSLL</sequence>